<evidence type="ECO:0008006" key="4">
    <source>
        <dbReference type="Google" id="ProtNLM"/>
    </source>
</evidence>
<dbReference type="EMBL" id="VIFK01000039">
    <property type="protein sequence ID" value="TQE99799.1"/>
    <property type="molecule type" value="Genomic_DNA"/>
</dbReference>
<evidence type="ECO:0000313" key="3">
    <source>
        <dbReference type="Proteomes" id="UP000315400"/>
    </source>
</evidence>
<dbReference type="Proteomes" id="UP000315400">
    <property type="component" value="Unassembled WGS sequence"/>
</dbReference>
<feature type="region of interest" description="Disordered" evidence="1">
    <location>
        <begin position="115"/>
        <end position="142"/>
    </location>
</feature>
<accession>A0A540VSR9</accession>
<sequence>MSDPEKQQILEQLNLDSDGLYQEENFTDRRVGSIQRLTPVTQDGQPDSSRSVLFVGSTQVMTPAGALPLNFELEVATLEEALAAFPEAAHTALEQTMEQLKEMQREQASRIMTPDQMGGGGMPGGGGGAPGGGVPGGGIQLR</sequence>
<name>A0A540VSR9_9GAMM</name>
<proteinExistence type="predicted"/>
<evidence type="ECO:0000313" key="2">
    <source>
        <dbReference type="EMBL" id="TQE99799.1"/>
    </source>
</evidence>
<protein>
    <recommendedName>
        <fullName evidence="4">Cytoplasmic protein</fullName>
    </recommendedName>
</protein>
<gene>
    <name evidence="2" type="ORF">FKY71_06770</name>
</gene>
<reference evidence="2 3" key="1">
    <citation type="submission" date="2019-06" db="EMBL/GenBank/DDBJ databases">
        <title>Metagenome assembled Genome of Spiribacter salinus SL48-SHIP from the microbial mat of Salt Lake 48 (Novosibirsk region, Russia).</title>
        <authorList>
            <person name="Shipova A."/>
            <person name="Rozanov A.S."/>
            <person name="Bryanskaya A.V."/>
            <person name="Peltek S.E."/>
        </authorList>
    </citation>
    <scope>NUCLEOTIDE SEQUENCE [LARGE SCALE GENOMIC DNA]</scope>
    <source>
        <strain evidence="2">SL48-SHIP-2</strain>
    </source>
</reference>
<dbReference type="AlphaFoldDB" id="A0A540VSR9"/>
<dbReference type="STRING" id="1260251.SPISAL_01235"/>
<feature type="compositionally biased region" description="Gly residues" evidence="1">
    <location>
        <begin position="117"/>
        <end position="142"/>
    </location>
</feature>
<comment type="caution">
    <text evidence="2">The sequence shown here is derived from an EMBL/GenBank/DDBJ whole genome shotgun (WGS) entry which is preliminary data.</text>
</comment>
<organism evidence="2 3">
    <name type="scientific">Spiribacter salinus</name>
    <dbReference type="NCBI Taxonomy" id="1335746"/>
    <lineage>
        <taxon>Bacteria</taxon>
        <taxon>Pseudomonadati</taxon>
        <taxon>Pseudomonadota</taxon>
        <taxon>Gammaproteobacteria</taxon>
        <taxon>Chromatiales</taxon>
        <taxon>Ectothiorhodospiraceae</taxon>
        <taxon>Spiribacter</taxon>
    </lineage>
</organism>
<evidence type="ECO:0000256" key="1">
    <source>
        <dbReference type="SAM" id="MobiDB-lite"/>
    </source>
</evidence>
<dbReference type="RefSeq" id="WP_016352653.1">
    <property type="nucleotide sequence ID" value="NZ_MBFX01000005.1"/>
</dbReference>